<dbReference type="EMBL" id="JBAMMX010000027">
    <property type="protein sequence ID" value="KAK6912968.1"/>
    <property type="molecule type" value="Genomic_DNA"/>
</dbReference>
<dbReference type="PANTHER" id="PTHR28096:SF1">
    <property type="entry name" value="PROTEIN FAF1"/>
    <property type="match status" value="1"/>
</dbReference>
<dbReference type="PANTHER" id="PTHR28096">
    <property type="entry name" value="PROTEIN FAF1"/>
    <property type="match status" value="1"/>
</dbReference>
<evidence type="ECO:0000256" key="1">
    <source>
        <dbReference type="SAM" id="MobiDB-lite"/>
    </source>
</evidence>
<feature type="region of interest" description="Disordered" evidence="1">
    <location>
        <begin position="1"/>
        <end position="22"/>
    </location>
</feature>
<feature type="region of interest" description="Disordered" evidence="1">
    <location>
        <begin position="93"/>
        <end position="178"/>
    </location>
</feature>
<accession>A0AAN8U9N5</accession>
<organism evidence="2 3">
    <name type="scientific">Dillenia turbinata</name>
    <dbReference type="NCBI Taxonomy" id="194707"/>
    <lineage>
        <taxon>Eukaryota</taxon>
        <taxon>Viridiplantae</taxon>
        <taxon>Streptophyta</taxon>
        <taxon>Embryophyta</taxon>
        <taxon>Tracheophyta</taxon>
        <taxon>Spermatophyta</taxon>
        <taxon>Magnoliopsida</taxon>
        <taxon>eudicotyledons</taxon>
        <taxon>Gunneridae</taxon>
        <taxon>Pentapetalae</taxon>
        <taxon>Dilleniales</taxon>
        <taxon>Dilleniaceae</taxon>
        <taxon>Dillenia</taxon>
    </lineage>
</organism>
<feature type="compositionally biased region" description="Basic and acidic residues" evidence="1">
    <location>
        <begin position="106"/>
        <end position="117"/>
    </location>
</feature>
<comment type="caution">
    <text evidence="2">The sequence shown here is derived from an EMBL/GenBank/DDBJ whole genome shotgun (WGS) entry which is preliminary data.</text>
</comment>
<dbReference type="GO" id="GO:0005730">
    <property type="term" value="C:nucleolus"/>
    <property type="evidence" value="ECO:0007669"/>
    <property type="project" value="TreeGrafter"/>
</dbReference>
<protein>
    <recommendedName>
        <fullName evidence="4">Axoneme-associated protein MST101(2) protein</fullName>
    </recommendedName>
</protein>
<evidence type="ECO:0008006" key="4">
    <source>
        <dbReference type="Google" id="ProtNLM"/>
    </source>
</evidence>
<evidence type="ECO:0000313" key="2">
    <source>
        <dbReference type="EMBL" id="KAK6912968.1"/>
    </source>
</evidence>
<feature type="compositionally biased region" description="Basic residues" evidence="1">
    <location>
        <begin position="154"/>
        <end position="178"/>
    </location>
</feature>
<dbReference type="InterPro" id="IPR027973">
    <property type="entry name" value="FSAF1-like"/>
</dbReference>
<evidence type="ECO:0000313" key="3">
    <source>
        <dbReference type="Proteomes" id="UP001370490"/>
    </source>
</evidence>
<reference evidence="2 3" key="1">
    <citation type="submission" date="2023-12" db="EMBL/GenBank/DDBJ databases">
        <title>A high-quality genome assembly for Dillenia turbinata (Dilleniales).</title>
        <authorList>
            <person name="Chanderbali A."/>
        </authorList>
    </citation>
    <scope>NUCLEOTIDE SEQUENCE [LARGE SCALE GENOMIC DNA]</scope>
    <source>
        <strain evidence="2">LSX21</strain>
        <tissue evidence="2">Leaf</tissue>
    </source>
</reference>
<feature type="compositionally biased region" description="Basic and acidic residues" evidence="1">
    <location>
        <begin position="124"/>
        <end position="134"/>
    </location>
</feature>
<dbReference type="Proteomes" id="UP001370490">
    <property type="component" value="Unassembled WGS sequence"/>
</dbReference>
<keyword evidence="3" id="KW-1185">Reference proteome</keyword>
<dbReference type="GO" id="GO:0000462">
    <property type="term" value="P:maturation of SSU-rRNA from tricistronic rRNA transcript (SSU-rRNA, 5.8S rRNA, LSU-rRNA)"/>
    <property type="evidence" value="ECO:0007669"/>
    <property type="project" value="TreeGrafter"/>
</dbReference>
<name>A0AAN8U9N5_9MAGN</name>
<sequence length="178" mass="20104">MKQKKQFSGGGSSGRHMDIKDEDMSIRKIMKEIEFFTSSHMTWKEKKEVENKKVVSLGGKPVKKQRRPLSVALGPMKKRKEREQKMLQEHALLGLSGSKSSAQIRRAAEKRKPEDMVLKSSEGIFRRGTLDVKHLLRPQHTPTRDDSSNSYVGKRGKGKKGKGKKQGGKKKGGGKRQH</sequence>
<dbReference type="InterPro" id="IPR053030">
    <property type="entry name" value="Ribosomal_biogenesis_FAF1-like"/>
</dbReference>
<proteinExistence type="predicted"/>
<dbReference type="Pfam" id="PF15375">
    <property type="entry name" value="FSAF1"/>
    <property type="match status" value="1"/>
</dbReference>
<gene>
    <name evidence="2" type="ORF">RJ641_022569</name>
</gene>
<dbReference type="AlphaFoldDB" id="A0AAN8U9N5"/>